<keyword evidence="1" id="KW-0472">Membrane</keyword>
<dbReference type="PANTHER" id="PTHR32063:SF0">
    <property type="entry name" value="SWARMING MOTILITY PROTEIN SWRC"/>
    <property type="match status" value="1"/>
</dbReference>
<dbReference type="AlphaFoldDB" id="A0A6B9ZM65"/>
<keyword evidence="1" id="KW-1133">Transmembrane helix</keyword>
<accession>A0A6B9ZM65</accession>
<dbReference type="Gene3D" id="3.30.70.1430">
    <property type="entry name" value="Multidrug efflux transporter AcrB pore domain"/>
    <property type="match status" value="2"/>
</dbReference>
<dbReference type="Gene3D" id="1.20.1640.10">
    <property type="entry name" value="Multidrug efflux transporter AcrB transmembrane domain"/>
    <property type="match status" value="2"/>
</dbReference>
<feature type="transmembrane region" description="Helical" evidence="1">
    <location>
        <begin position="976"/>
        <end position="1003"/>
    </location>
</feature>
<dbReference type="KEGG" id="chih:GWR21_29295"/>
<dbReference type="Gene3D" id="3.30.70.1440">
    <property type="entry name" value="Multidrug efflux transporter AcrB pore domain"/>
    <property type="match status" value="1"/>
</dbReference>
<sequence length="1010" mass="112063">MIGYFINRPVAILVLFAALMAFGLVLIFQVPVSLLPAIDVPRMIVKVNFPNASARQVEDQVLKPIREQLSLVDDLTGLHSEASNHLGTVYLDFDYRANMSLAYIEVNEKMDRLLGRLPPDMPRPQVVRINTSDIPVVRIQVVPVSDATYQEVSDLTEKVLKRRLEQLPGVSVVDMNGQRGTVAILKPDRDRMNAFGITTSALLEAVRLSNMEIGGLNLKDGQYQYFIRLENQVRTVSDLGNVSVKGLSGQPVQLKEIASVEMDTDQLTGYHLYNGKPGVVVTVQAQAKSRMNELLPMIRSLVSAFQKQYPQARFNISQDQSFLLDAGIDNVKQDIILGGALTIGLLFLFLGNWASPVLMSISIPISLLITFIFFQLFGLSFNIISLSGLALGIGMLIDNSIVVIGEITRKRIAGLSVTDSAIRGTNEMAVPVISQVLTTVVVYAPLVILNGLSGALVMDQSIALTISLFVSLLVAFVLTPVLYKLLLKSPPERLKQDTVFYTFVRNRYHSMISFVLLKRKLFFAITLLVIALGVGLAFFIPFESLPAIEKKESLIKISWNEPLDLQENKARSLALIAKLSPVVAVSESDVGATQYIFQQDGTTIYQANVYYECASEKEKLLADRMVKQQLVRYPKCTFNILDAPNAFTQLFVNDEPYVRVKFKPLVKGGSAQNLDILTDWLKVNRVQYAPEPSMMREPAMRGVLDMEAMNRYQINRAEIDQQLQVLFGSAEAGAVDATGDKTRVLVTEASGSVEEKLDAVVRNSEGIAYPIRKFIRFEPVLQFSAISADKDGTYRSIALSEQPDIKAILNEITAEARSLGYDVDFTGKYFENRQLMRQLSLIFLIVLVMLYTVLAIQFESFVQPVIVMLTIPLGVAGACLLLLITGGTFNVMSAIGFVVVLGLIVDDPLLKIETLNKLADQYRKAGREYDETLLHQMIHEAGEICLKPLLMVSLTTSIALLPILFIGGIGNDLQRPMAIVIIGGLTIGTFFTTWFIPLAYWYIQKWTGKI</sequence>
<feature type="transmembrane region" description="Helical" evidence="1">
    <location>
        <begin position="949"/>
        <end position="970"/>
    </location>
</feature>
<feature type="transmembrane region" description="Helical" evidence="1">
    <location>
        <begin position="335"/>
        <end position="351"/>
    </location>
</feature>
<evidence type="ECO:0000256" key="1">
    <source>
        <dbReference type="SAM" id="Phobius"/>
    </source>
</evidence>
<dbReference type="Proteomes" id="UP000476411">
    <property type="component" value="Chromosome"/>
</dbReference>
<dbReference type="EMBL" id="CP048113">
    <property type="protein sequence ID" value="QHS63530.1"/>
    <property type="molecule type" value="Genomic_DNA"/>
</dbReference>
<gene>
    <name evidence="2" type="ORF">GWR21_29295</name>
</gene>
<name>A0A6B9ZM65_9BACT</name>
<feature type="transmembrane region" description="Helical" evidence="1">
    <location>
        <begin position="461"/>
        <end position="486"/>
    </location>
</feature>
<keyword evidence="1" id="KW-0812">Transmembrane</keyword>
<feature type="transmembrane region" description="Helical" evidence="1">
    <location>
        <begin position="865"/>
        <end position="885"/>
    </location>
</feature>
<dbReference type="InterPro" id="IPR001036">
    <property type="entry name" value="Acrflvin-R"/>
</dbReference>
<dbReference type="PRINTS" id="PR00702">
    <property type="entry name" value="ACRIFLAVINRP"/>
</dbReference>
<evidence type="ECO:0000313" key="3">
    <source>
        <dbReference type="Proteomes" id="UP000476411"/>
    </source>
</evidence>
<feature type="transmembrane region" description="Helical" evidence="1">
    <location>
        <begin position="891"/>
        <end position="910"/>
    </location>
</feature>
<organism evidence="2 3">
    <name type="scientific">Chitinophaga agri</name>
    <dbReference type="NCBI Taxonomy" id="2703787"/>
    <lineage>
        <taxon>Bacteria</taxon>
        <taxon>Pseudomonadati</taxon>
        <taxon>Bacteroidota</taxon>
        <taxon>Chitinophagia</taxon>
        <taxon>Chitinophagales</taxon>
        <taxon>Chitinophagaceae</taxon>
        <taxon>Chitinophaga</taxon>
    </lineage>
</organism>
<keyword evidence="3" id="KW-1185">Reference proteome</keyword>
<dbReference type="SUPFAM" id="SSF82693">
    <property type="entry name" value="Multidrug efflux transporter AcrB pore domain, PN1, PN2, PC1 and PC2 subdomains"/>
    <property type="match status" value="2"/>
</dbReference>
<dbReference type="Gene3D" id="3.30.2090.10">
    <property type="entry name" value="Multidrug efflux transporter AcrB TolC docking domain, DN and DC subdomains"/>
    <property type="match status" value="2"/>
</dbReference>
<feature type="transmembrane region" description="Helical" evidence="1">
    <location>
        <begin position="358"/>
        <end position="377"/>
    </location>
</feature>
<dbReference type="Pfam" id="PF00873">
    <property type="entry name" value="ACR_tran"/>
    <property type="match status" value="1"/>
</dbReference>
<dbReference type="Gene3D" id="3.30.70.1320">
    <property type="entry name" value="Multidrug efflux transporter AcrB pore domain like"/>
    <property type="match status" value="1"/>
</dbReference>
<proteinExistence type="predicted"/>
<dbReference type="PANTHER" id="PTHR32063">
    <property type="match status" value="1"/>
</dbReference>
<feature type="transmembrane region" description="Helical" evidence="1">
    <location>
        <begin position="839"/>
        <end position="858"/>
    </location>
</feature>
<protein>
    <submittedName>
        <fullName evidence="2">Efflux RND transporter permease subunit</fullName>
    </submittedName>
</protein>
<feature type="transmembrane region" description="Helical" evidence="1">
    <location>
        <begin position="521"/>
        <end position="542"/>
    </location>
</feature>
<dbReference type="GO" id="GO:0005886">
    <property type="term" value="C:plasma membrane"/>
    <property type="evidence" value="ECO:0007669"/>
    <property type="project" value="TreeGrafter"/>
</dbReference>
<evidence type="ECO:0000313" key="2">
    <source>
        <dbReference type="EMBL" id="QHS63530.1"/>
    </source>
</evidence>
<dbReference type="SUPFAM" id="SSF82866">
    <property type="entry name" value="Multidrug efflux transporter AcrB transmembrane domain"/>
    <property type="match status" value="2"/>
</dbReference>
<feature type="transmembrane region" description="Helical" evidence="1">
    <location>
        <begin position="428"/>
        <end position="449"/>
    </location>
</feature>
<dbReference type="RefSeq" id="WP_162335246.1">
    <property type="nucleotide sequence ID" value="NZ_CP048113.1"/>
</dbReference>
<dbReference type="InterPro" id="IPR027463">
    <property type="entry name" value="AcrB_DN_DC_subdom"/>
</dbReference>
<dbReference type="SUPFAM" id="SSF82714">
    <property type="entry name" value="Multidrug efflux transporter AcrB TolC docking domain, DN and DC subdomains"/>
    <property type="match status" value="2"/>
</dbReference>
<reference evidence="2 3" key="1">
    <citation type="submission" date="2020-01" db="EMBL/GenBank/DDBJ databases">
        <title>Complete genome sequence of Chitinophaga sp. H33E-04 isolated from quinoa roots.</title>
        <authorList>
            <person name="Weon H.-Y."/>
            <person name="Lee S.A."/>
        </authorList>
    </citation>
    <scope>NUCLEOTIDE SEQUENCE [LARGE SCALE GENOMIC DNA]</scope>
    <source>
        <strain evidence="2 3">H33E-04</strain>
    </source>
</reference>
<dbReference type="GO" id="GO:0042910">
    <property type="term" value="F:xenobiotic transmembrane transporter activity"/>
    <property type="evidence" value="ECO:0007669"/>
    <property type="project" value="TreeGrafter"/>
</dbReference>